<accession>Q6MFJ5</accession>
<evidence type="ECO:0000313" key="1">
    <source>
        <dbReference type="EMBL" id="CAE85594.1"/>
    </source>
</evidence>
<protein>
    <submittedName>
        <fullName evidence="1">Questionable protein</fullName>
    </submittedName>
</protein>
<gene>
    <name evidence="1" type="ORF">B10H18.100</name>
</gene>
<organism evidence="1">
    <name type="scientific">Neurospora crassa</name>
    <dbReference type="NCBI Taxonomy" id="5141"/>
    <lineage>
        <taxon>Eukaryota</taxon>
        <taxon>Fungi</taxon>
        <taxon>Dikarya</taxon>
        <taxon>Ascomycota</taxon>
        <taxon>Pezizomycotina</taxon>
        <taxon>Sordariomycetes</taxon>
        <taxon>Sordariomycetidae</taxon>
        <taxon>Sordariales</taxon>
        <taxon>Sordariaceae</taxon>
        <taxon>Neurospora</taxon>
    </lineage>
</organism>
<proteinExistence type="predicted"/>
<reference evidence="1" key="2">
    <citation type="submission" date="2003-12" db="EMBL/GenBank/DDBJ databases">
        <authorList>
            <person name="German Neurospora genome project"/>
        </authorList>
    </citation>
    <scope>NUCLEOTIDE SEQUENCE</scope>
</reference>
<name>Q6MFJ5_NEUCS</name>
<reference evidence="1" key="1">
    <citation type="submission" date="2003-12" db="EMBL/GenBank/DDBJ databases">
        <authorList>
            <person name="Schulte U."/>
            <person name="Aign V."/>
            <person name="Hoheisel J."/>
            <person name="Brandt P."/>
            <person name="Fartmann B."/>
            <person name="Holland R."/>
            <person name="Nyakatura G."/>
            <person name="Mewes H.W."/>
            <person name="Mannhaupt G."/>
        </authorList>
    </citation>
    <scope>NUCLEOTIDE SEQUENCE</scope>
</reference>
<sequence>MYPRFDVAPQASSDALLKFYFWPDRNSSLQIFGTAYSESPKKTGTRATTSQKGLLCENAKTRAVDGVAKRKLGCYIAQSLTIHSNSVAKPSLVIG</sequence>
<dbReference type="AlphaFoldDB" id="Q6MFJ5"/>
<dbReference type="EMBL" id="BX897678">
    <property type="protein sequence ID" value="CAE85594.1"/>
    <property type="molecule type" value="Genomic_DNA"/>
</dbReference>